<evidence type="ECO:0000313" key="2">
    <source>
        <dbReference type="Proteomes" id="UP000190539"/>
    </source>
</evidence>
<dbReference type="STRING" id="83656.B1H18_22545"/>
<dbReference type="RefSeq" id="WP_077970431.1">
    <property type="nucleotide sequence ID" value="NZ_CP045178.1"/>
</dbReference>
<evidence type="ECO:0000313" key="1">
    <source>
        <dbReference type="EMBL" id="OON75634.1"/>
    </source>
</evidence>
<name>A0A1V4A4J8_9ACTN</name>
<organism evidence="1 2">
    <name type="scientific">Streptomyces tsukubensis</name>
    <dbReference type="NCBI Taxonomy" id="83656"/>
    <lineage>
        <taxon>Bacteria</taxon>
        <taxon>Bacillati</taxon>
        <taxon>Actinomycetota</taxon>
        <taxon>Actinomycetes</taxon>
        <taxon>Kitasatosporales</taxon>
        <taxon>Streptomycetaceae</taxon>
        <taxon>Streptomyces</taxon>
    </lineage>
</organism>
<keyword evidence="2" id="KW-1185">Reference proteome</keyword>
<comment type="caution">
    <text evidence="1">The sequence shown here is derived from an EMBL/GenBank/DDBJ whole genome shotgun (WGS) entry which is preliminary data.</text>
</comment>
<accession>A0A1V4A4J8</accession>
<dbReference type="Proteomes" id="UP000190539">
    <property type="component" value="Unassembled WGS sequence"/>
</dbReference>
<sequence>MSTVDLSRRSAPREEPLTVDLTALGRTLESILGRPGSPARELVEERTRRLAKALRALSGEFSDDDRTAVAALCRAGRRLLDTPYKPSPADTDERAWRYLTDLATVTDGFRELALQEEGWW</sequence>
<protein>
    <submittedName>
        <fullName evidence="1">Uncharacterized protein</fullName>
    </submittedName>
</protein>
<gene>
    <name evidence="1" type="ORF">B1H18_22545</name>
</gene>
<proteinExistence type="predicted"/>
<reference evidence="1 2" key="1">
    <citation type="submission" date="2017-02" db="EMBL/GenBank/DDBJ databases">
        <title>Draft Genome Sequence of Streptomyces tsukubaensis F601, a Producer of the immunosuppressant tacrolimus FK506.</title>
        <authorList>
            <person name="Zong G."/>
            <person name="Zhong C."/>
            <person name="Fu J."/>
            <person name="Qin R."/>
            <person name="Cao G."/>
        </authorList>
    </citation>
    <scope>NUCLEOTIDE SEQUENCE [LARGE SCALE GENOMIC DNA]</scope>
    <source>
        <strain evidence="1 2">F601</strain>
    </source>
</reference>
<dbReference type="EMBL" id="MVFC01000021">
    <property type="protein sequence ID" value="OON75634.1"/>
    <property type="molecule type" value="Genomic_DNA"/>
</dbReference>
<dbReference type="AlphaFoldDB" id="A0A1V4A4J8"/>